<reference evidence="1" key="1">
    <citation type="journal article" date="2021" name="PeerJ">
        <title>Extensive microbial diversity within the chicken gut microbiome revealed by metagenomics and culture.</title>
        <authorList>
            <person name="Gilroy R."/>
            <person name="Ravi A."/>
            <person name="Getino M."/>
            <person name="Pursley I."/>
            <person name="Horton D.L."/>
            <person name="Alikhan N.F."/>
            <person name="Baker D."/>
            <person name="Gharbi K."/>
            <person name="Hall N."/>
            <person name="Watson M."/>
            <person name="Adriaenssens E.M."/>
            <person name="Foster-Nyarko E."/>
            <person name="Jarju S."/>
            <person name="Secka A."/>
            <person name="Antonio M."/>
            <person name="Oren A."/>
            <person name="Chaudhuri R.R."/>
            <person name="La Ragione R."/>
            <person name="Hildebrand F."/>
            <person name="Pallen M.J."/>
        </authorList>
    </citation>
    <scope>NUCLEOTIDE SEQUENCE</scope>
    <source>
        <strain evidence="1">CHK192-9172</strain>
    </source>
</reference>
<accession>A0A9D2D4J0</accession>
<organism evidence="1 2">
    <name type="scientific">Candidatus Eubacterium avistercoris</name>
    <dbReference type="NCBI Taxonomy" id="2838567"/>
    <lineage>
        <taxon>Bacteria</taxon>
        <taxon>Bacillati</taxon>
        <taxon>Bacillota</taxon>
        <taxon>Clostridia</taxon>
        <taxon>Eubacteriales</taxon>
        <taxon>Eubacteriaceae</taxon>
        <taxon>Eubacterium</taxon>
    </lineage>
</organism>
<dbReference type="InterPro" id="IPR024523">
    <property type="entry name" value="DUF3793"/>
</dbReference>
<comment type="caution">
    <text evidence="1">The sequence shown here is derived from an EMBL/GenBank/DDBJ whole genome shotgun (WGS) entry which is preliminary data.</text>
</comment>
<proteinExistence type="predicted"/>
<dbReference type="Pfam" id="PF12672">
    <property type="entry name" value="DUF3793"/>
    <property type="match status" value="1"/>
</dbReference>
<protein>
    <submittedName>
        <fullName evidence="1">DUF3793 family protein</fullName>
    </submittedName>
</protein>
<dbReference type="Proteomes" id="UP000824024">
    <property type="component" value="Unassembled WGS sequence"/>
</dbReference>
<sequence>MDQRGNITFRQVLVRFCAPALAGLKCANMVSCPNTEAINRELDAMARELSDKNIFFRILYQDRERMLVLVYRYRALQDRLADTGCREFLQEFGYESFELEAVFDRLQMRMGADKGQFPHEIGVFLGYPLEDIRGFIQNRGRNGLCCGEWKVYHEPEKAQKTFAKLKKCRDVYWRLFQNGRSVMQLTVPA</sequence>
<dbReference type="EMBL" id="DXCH01000286">
    <property type="protein sequence ID" value="HIZ08388.1"/>
    <property type="molecule type" value="Genomic_DNA"/>
</dbReference>
<evidence type="ECO:0000313" key="2">
    <source>
        <dbReference type="Proteomes" id="UP000824024"/>
    </source>
</evidence>
<gene>
    <name evidence="1" type="ORF">IAA08_10710</name>
</gene>
<name>A0A9D2D4J0_9FIRM</name>
<dbReference type="AlphaFoldDB" id="A0A9D2D4J0"/>
<evidence type="ECO:0000313" key="1">
    <source>
        <dbReference type="EMBL" id="HIZ08388.1"/>
    </source>
</evidence>
<reference evidence="1" key="2">
    <citation type="submission" date="2021-04" db="EMBL/GenBank/DDBJ databases">
        <authorList>
            <person name="Gilroy R."/>
        </authorList>
    </citation>
    <scope>NUCLEOTIDE SEQUENCE</scope>
    <source>
        <strain evidence="1">CHK192-9172</strain>
    </source>
</reference>